<dbReference type="Proteomes" id="UP001056120">
    <property type="component" value="Linkage Group LG20"/>
</dbReference>
<dbReference type="EMBL" id="CM042037">
    <property type="protein sequence ID" value="KAI3742610.1"/>
    <property type="molecule type" value="Genomic_DNA"/>
</dbReference>
<evidence type="ECO:0000313" key="2">
    <source>
        <dbReference type="Proteomes" id="UP001056120"/>
    </source>
</evidence>
<protein>
    <submittedName>
        <fullName evidence="1">Uncharacterized protein</fullName>
    </submittedName>
</protein>
<reference evidence="1 2" key="2">
    <citation type="journal article" date="2022" name="Mol. Ecol. Resour.">
        <title>The genomes of chicory, endive, great burdock and yacon provide insights into Asteraceae paleo-polyploidization history and plant inulin production.</title>
        <authorList>
            <person name="Fan W."/>
            <person name="Wang S."/>
            <person name="Wang H."/>
            <person name="Wang A."/>
            <person name="Jiang F."/>
            <person name="Liu H."/>
            <person name="Zhao H."/>
            <person name="Xu D."/>
            <person name="Zhang Y."/>
        </authorList>
    </citation>
    <scope>NUCLEOTIDE SEQUENCE [LARGE SCALE GENOMIC DNA]</scope>
    <source>
        <strain evidence="2">cv. Yunnan</strain>
        <tissue evidence="1">Leaves</tissue>
    </source>
</reference>
<accession>A0ACB9D829</accession>
<organism evidence="1 2">
    <name type="scientific">Smallanthus sonchifolius</name>
    <dbReference type="NCBI Taxonomy" id="185202"/>
    <lineage>
        <taxon>Eukaryota</taxon>
        <taxon>Viridiplantae</taxon>
        <taxon>Streptophyta</taxon>
        <taxon>Embryophyta</taxon>
        <taxon>Tracheophyta</taxon>
        <taxon>Spermatophyta</taxon>
        <taxon>Magnoliopsida</taxon>
        <taxon>eudicotyledons</taxon>
        <taxon>Gunneridae</taxon>
        <taxon>Pentapetalae</taxon>
        <taxon>asterids</taxon>
        <taxon>campanulids</taxon>
        <taxon>Asterales</taxon>
        <taxon>Asteraceae</taxon>
        <taxon>Asteroideae</taxon>
        <taxon>Heliantheae alliance</taxon>
        <taxon>Millerieae</taxon>
        <taxon>Smallanthus</taxon>
    </lineage>
</organism>
<keyword evidence="2" id="KW-1185">Reference proteome</keyword>
<name>A0ACB9D829_9ASTR</name>
<evidence type="ECO:0000313" key="1">
    <source>
        <dbReference type="EMBL" id="KAI3742610.1"/>
    </source>
</evidence>
<proteinExistence type="predicted"/>
<sequence>MYTISIRNSYDLKNLDLVELHGMLKTYELEMSQDIKIMNKKKSVEASNQSAAFFVPSTSTTDYTVTFPTEDGSQSKHFGGQGSSRDTRANKENNHTAAIATTQQKYLTGEEYEQSFQSE</sequence>
<reference evidence="2" key="1">
    <citation type="journal article" date="2022" name="Mol. Ecol. Resour.">
        <title>The genomes of chicory, endive, great burdock and yacon provide insights into Asteraceae palaeo-polyploidization history and plant inulin production.</title>
        <authorList>
            <person name="Fan W."/>
            <person name="Wang S."/>
            <person name="Wang H."/>
            <person name="Wang A."/>
            <person name="Jiang F."/>
            <person name="Liu H."/>
            <person name="Zhao H."/>
            <person name="Xu D."/>
            <person name="Zhang Y."/>
        </authorList>
    </citation>
    <scope>NUCLEOTIDE SEQUENCE [LARGE SCALE GENOMIC DNA]</scope>
    <source>
        <strain evidence="2">cv. Yunnan</strain>
    </source>
</reference>
<comment type="caution">
    <text evidence="1">The sequence shown here is derived from an EMBL/GenBank/DDBJ whole genome shotgun (WGS) entry which is preliminary data.</text>
</comment>
<gene>
    <name evidence="1" type="ORF">L1987_60298</name>
</gene>